<feature type="compositionally biased region" description="Basic and acidic residues" evidence="2">
    <location>
        <begin position="78"/>
        <end position="89"/>
    </location>
</feature>
<feature type="compositionally biased region" description="Basic and acidic residues" evidence="2">
    <location>
        <begin position="807"/>
        <end position="831"/>
    </location>
</feature>
<feature type="compositionally biased region" description="Basic residues" evidence="2">
    <location>
        <begin position="859"/>
        <end position="872"/>
    </location>
</feature>
<evidence type="ECO:0008006" key="5">
    <source>
        <dbReference type="Google" id="ProtNLM"/>
    </source>
</evidence>
<keyword evidence="1" id="KW-0175">Coiled coil</keyword>
<protein>
    <recommendedName>
        <fullName evidence="5">J domain-containing protein</fullName>
    </recommendedName>
</protein>
<accession>A0AAD3CWF4</accession>
<comment type="caution">
    <text evidence="3">The sequence shown here is derived from an EMBL/GenBank/DDBJ whole genome shotgun (WGS) entry which is preliminary data.</text>
</comment>
<reference evidence="3 4" key="1">
    <citation type="journal article" date="2021" name="Sci. Rep.">
        <title>The genome of the diatom Chaetoceros tenuissimus carries an ancient integrated fragment of an extant virus.</title>
        <authorList>
            <person name="Hongo Y."/>
            <person name="Kimura K."/>
            <person name="Takaki Y."/>
            <person name="Yoshida Y."/>
            <person name="Baba S."/>
            <person name="Kobayashi G."/>
            <person name="Nagasaki K."/>
            <person name="Hano T."/>
            <person name="Tomaru Y."/>
        </authorList>
    </citation>
    <scope>NUCLEOTIDE SEQUENCE [LARGE SCALE GENOMIC DNA]</scope>
    <source>
        <strain evidence="3 4">NIES-3715</strain>
    </source>
</reference>
<dbReference type="Proteomes" id="UP001054902">
    <property type="component" value="Unassembled WGS sequence"/>
</dbReference>
<dbReference type="SUPFAM" id="SSF46565">
    <property type="entry name" value="Chaperone J-domain"/>
    <property type="match status" value="1"/>
</dbReference>
<evidence type="ECO:0000256" key="1">
    <source>
        <dbReference type="SAM" id="Coils"/>
    </source>
</evidence>
<sequence>MSSSPSQQQTINLSSLQHNDLLKLPLLQQFKVQKDSKLLHQIILEQQVLEYLSTNQTRKQLEIKKQKQFESQIVKFNHDIHSNEKNESNKKKKKKSKRHKLFTEIGSLKLARIDESHKSYSHILDSISDSLVELLTVHYHHVESIIESTFTHDPERKEELLDSLQEAYEDLVDENMRRVYFQEMIYILSIVGKELPFSKSHLESLPYLQQLYLFQESIPDALKKNIDKYQRDTAEAIVQALISEQYQLWIFDLLQCKFGEKATSMQNMLLQYMAEILRQESQVVEGLIGRYYRRMSVKLHPDHYGEEFRGDFEEFTKAKNVLIEQKLRKLYIKQMLQVQESGLFGMGKNLIVQSHNAWVTKNCPAVDPPKANSPKRHFQLEYGFNNQRPKKPLIFRKKNSISEIGVYSFRPAYEFFSRIEKIRIYVEKNHQIIDTFTLSRDFIMKQASDGYLQTTIRYPLGKDYGPGVYNVYWDCDLYKQHADSGEAESPLKTITTEQSPFESFEVIDPEYKAASGQFKSIESSCRAALNELTKTLKKNPSLSDADTLDAAIKRYGHFHEMVVRAGKNLRSLKWAMRVCELDSKVCEPLKDILGEWRKHLAILTLEWSSARVKQSKKKLLSMFKAFVASALESEDPVSWMKCVSADDLVKHGGDSNRLYQLYIEGKAQFLLVDSDMLLEASKRTDLFSIKQSTELMRRYEIVLKHEKKEEERVALAEKKKLQEQKLREQMILEKERARIESYLGAVVLVNNLKTEKGKALNGKQAKVDSYNSDKKMFVVEFFQNDNAQALMKEQNLTIQYYYSEPTKDAEEDVPKQVDPKTKNTTTRKDSKSPNTVVIGPHSGLDPNATEFVPGDISKKLRKSSKKSKRKNRGSGELLQATPSKLDATPSTAMTSQITPLSEHETSLLNSTPLQLSSSDVRFQVENGQSELQLLLSVLESNGACIKGDVPAFYYFCVSQDIESLASLKEAVEDDDYFNILVEGNGTTGIKKFKRYSFKRAVLDASAEQTNSDNLNEHTGKDDCPLDSFFHSSSTSSFLTPNKIANNQFEDLWN</sequence>
<evidence type="ECO:0000313" key="4">
    <source>
        <dbReference type="Proteomes" id="UP001054902"/>
    </source>
</evidence>
<gene>
    <name evidence="3" type="ORF">CTEN210_09884</name>
</gene>
<evidence type="ECO:0000256" key="2">
    <source>
        <dbReference type="SAM" id="MobiDB-lite"/>
    </source>
</evidence>
<dbReference type="EMBL" id="BLLK01000047">
    <property type="protein sequence ID" value="GFH53408.1"/>
    <property type="molecule type" value="Genomic_DNA"/>
</dbReference>
<dbReference type="AlphaFoldDB" id="A0AAD3CWF4"/>
<proteinExistence type="predicted"/>
<keyword evidence="4" id="KW-1185">Reference proteome</keyword>
<organism evidence="3 4">
    <name type="scientific">Chaetoceros tenuissimus</name>
    <dbReference type="NCBI Taxonomy" id="426638"/>
    <lineage>
        <taxon>Eukaryota</taxon>
        <taxon>Sar</taxon>
        <taxon>Stramenopiles</taxon>
        <taxon>Ochrophyta</taxon>
        <taxon>Bacillariophyta</taxon>
        <taxon>Coscinodiscophyceae</taxon>
        <taxon>Chaetocerotophycidae</taxon>
        <taxon>Chaetocerotales</taxon>
        <taxon>Chaetocerotaceae</taxon>
        <taxon>Chaetoceros</taxon>
    </lineage>
</organism>
<feature type="region of interest" description="Disordered" evidence="2">
    <location>
        <begin position="807"/>
        <end position="894"/>
    </location>
</feature>
<evidence type="ECO:0000313" key="3">
    <source>
        <dbReference type="EMBL" id="GFH53408.1"/>
    </source>
</evidence>
<name>A0AAD3CWF4_9STRA</name>
<feature type="coiled-coil region" evidence="1">
    <location>
        <begin position="704"/>
        <end position="738"/>
    </location>
</feature>
<feature type="region of interest" description="Disordered" evidence="2">
    <location>
        <begin position="78"/>
        <end position="98"/>
    </location>
</feature>
<dbReference type="InterPro" id="IPR036869">
    <property type="entry name" value="J_dom_sf"/>
</dbReference>